<keyword evidence="2" id="KW-1185">Reference proteome</keyword>
<organism evidence="1 2">
    <name type="scientific">Phytophthora sojae (strain P6497)</name>
    <name type="common">Soybean stem and root rot agent</name>
    <name type="synonym">Phytophthora megasperma f. sp. glycines</name>
    <dbReference type="NCBI Taxonomy" id="1094619"/>
    <lineage>
        <taxon>Eukaryota</taxon>
        <taxon>Sar</taxon>
        <taxon>Stramenopiles</taxon>
        <taxon>Oomycota</taxon>
        <taxon>Peronosporomycetes</taxon>
        <taxon>Peronosporales</taxon>
        <taxon>Peronosporaceae</taxon>
        <taxon>Phytophthora</taxon>
    </lineage>
</organism>
<protein>
    <submittedName>
        <fullName evidence="1">Uncharacterized protein</fullName>
    </submittedName>
</protein>
<dbReference type="Proteomes" id="UP000002640">
    <property type="component" value="Unassembled WGS sequence"/>
</dbReference>
<accession>G4Z6N3</accession>
<evidence type="ECO:0000313" key="2">
    <source>
        <dbReference type="Proteomes" id="UP000002640"/>
    </source>
</evidence>
<reference evidence="1 2" key="1">
    <citation type="journal article" date="2006" name="Science">
        <title>Phytophthora genome sequences uncover evolutionary origins and mechanisms of pathogenesis.</title>
        <authorList>
            <person name="Tyler B.M."/>
            <person name="Tripathy S."/>
            <person name="Zhang X."/>
            <person name="Dehal P."/>
            <person name="Jiang R.H."/>
            <person name="Aerts A."/>
            <person name="Arredondo F.D."/>
            <person name="Baxter L."/>
            <person name="Bensasson D."/>
            <person name="Beynon J.L."/>
            <person name="Chapman J."/>
            <person name="Damasceno C.M."/>
            <person name="Dorrance A.E."/>
            <person name="Dou D."/>
            <person name="Dickerman A.W."/>
            <person name="Dubchak I.L."/>
            <person name="Garbelotto M."/>
            <person name="Gijzen M."/>
            <person name="Gordon S.G."/>
            <person name="Govers F."/>
            <person name="Grunwald N.J."/>
            <person name="Huang W."/>
            <person name="Ivors K.L."/>
            <person name="Jones R.W."/>
            <person name="Kamoun S."/>
            <person name="Krampis K."/>
            <person name="Lamour K.H."/>
            <person name="Lee M.K."/>
            <person name="McDonald W.H."/>
            <person name="Medina M."/>
            <person name="Meijer H.J."/>
            <person name="Nordberg E.K."/>
            <person name="Maclean D.J."/>
            <person name="Ospina-Giraldo M.D."/>
            <person name="Morris P.F."/>
            <person name="Phuntumart V."/>
            <person name="Putnam N.H."/>
            <person name="Rash S."/>
            <person name="Rose J.K."/>
            <person name="Sakihama Y."/>
            <person name="Salamov A.A."/>
            <person name="Savidor A."/>
            <person name="Scheuring C.F."/>
            <person name="Smith B.M."/>
            <person name="Sobral B.W."/>
            <person name="Terry A."/>
            <person name="Torto-Alalibo T.A."/>
            <person name="Win J."/>
            <person name="Xu Z."/>
            <person name="Zhang H."/>
            <person name="Grigoriev I.V."/>
            <person name="Rokhsar D.S."/>
            <person name="Boore J.L."/>
        </authorList>
    </citation>
    <scope>NUCLEOTIDE SEQUENCE [LARGE SCALE GENOMIC DNA]</scope>
    <source>
        <strain evidence="1 2">P6497</strain>
    </source>
</reference>
<dbReference type="RefSeq" id="XP_009523016.1">
    <property type="nucleotide sequence ID" value="XM_009524721.1"/>
</dbReference>
<evidence type="ECO:0000313" key="1">
    <source>
        <dbReference type="EMBL" id="EGZ20299.1"/>
    </source>
</evidence>
<dbReference type="KEGG" id="psoj:PHYSODRAFT_494914"/>
<name>G4Z6N3_PHYSP</name>
<dbReference type="InParanoid" id="G4Z6N3"/>
<gene>
    <name evidence="1" type="ORF">PHYSODRAFT_494914</name>
</gene>
<dbReference type="AlphaFoldDB" id="G4Z6N3"/>
<dbReference type="EMBL" id="JH159153">
    <property type="protein sequence ID" value="EGZ20299.1"/>
    <property type="molecule type" value="Genomic_DNA"/>
</dbReference>
<sequence length="127" mass="14867">MLDTSRVKRLHGDWEAASRLSHSALLLLSEASPRYSIPRVRFDINNVTDDTCLLFYRFTQRHLRRLQASFQLPDVIRTGASSRTLCYPTRWMEMSGIYDRWPSALSSIFYFVIDFISERCSRLLKGN</sequence>
<proteinExistence type="predicted"/>
<dbReference type="GeneID" id="20657127"/>